<organism evidence="2 3">
    <name type="scientific">Arthrobacter stackebrandtii</name>
    <dbReference type="NCBI Taxonomy" id="272161"/>
    <lineage>
        <taxon>Bacteria</taxon>
        <taxon>Bacillati</taxon>
        <taxon>Actinomycetota</taxon>
        <taxon>Actinomycetes</taxon>
        <taxon>Micrococcales</taxon>
        <taxon>Micrococcaceae</taxon>
        <taxon>Arthrobacter</taxon>
    </lineage>
</organism>
<dbReference type="EMBL" id="JAGIOI010000001">
    <property type="protein sequence ID" value="MBP2411406.1"/>
    <property type="molecule type" value="Genomic_DNA"/>
</dbReference>
<accession>A0ABS4YRI4</accession>
<dbReference type="Proteomes" id="UP000711614">
    <property type="component" value="Unassembled WGS sequence"/>
</dbReference>
<dbReference type="InterPro" id="IPR002575">
    <property type="entry name" value="Aminoglycoside_PTrfase"/>
</dbReference>
<dbReference type="RefSeq" id="WP_209676505.1">
    <property type="nucleotide sequence ID" value="NZ_JAGIOI010000001.1"/>
</dbReference>
<evidence type="ECO:0000313" key="3">
    <source>
        <dbReference type="Proteomes" id="UP000711614"/>
    </source>
</evidence>
<evidence type="ECO:0000313" key="2">
    <source>
        <dbReference type="EMBL" id="MBP2411406.1"/>
    </source>
</evidence>
<dbReference type="Pfam" id="PF01636">
    <property type="entry name" value="APH"/>
    <property type="match status" value="1"/>
</dbReference>
<name>A0ABS4YRI4_9MICC</name>
<protein>
    <recommendedName>
        <fullName evidence="1">Aminoglycoside phosphotransferase domain-containing protein</fullName>
    </recommendedName>
</protein>
<dbReference type="InterPro" id="IPR011009">
    <property type="entry name" value="Kinase-like_dom_sf"/>
</dbReference>
<proteinExistence type="predicted"/>
<keyword evidence="3" id="KW-1185">Reference proteome</keyword>
<dbReference type="SUPFAM" id="SSF56112">
    <property type="entry name" value="Protein kinase-like (PK-like)"/>
    <property type="match status" value="1"/>
</dbReference>
<dbReference type="Gene3D" id="3.30.200.20">
    <property type="entry name" value="Phosphorylase Kinase, domain 1"/>
    <property type="match status" value="1"/>
</dbReference>
<comment type="caution">
    <text evidence="2">The sequence shown here is derived from an EMBL/GenBank/DDBJ whole genome shotgun (WGS) entry which is preliminary data.</text>
</comment>
<feature type="domain" description="Aminoglycoside phosphotransferase" evidence="1">
    <location>
        <begin position="46"/>
        <end position="233"/>
    </location>
</feature>
<reference evidence="2 3" key="1">
    <citation type="submission" date="2021-03" db="EMBL/GenBank/DDBJ databases">
        <title>Sequencing the genomes of 1000 actinobacteria strains.</title>
        <authorList>
            <person name="Klenk H.-P."/>
        </authorList>
    </citation>
    <scope>NUCLEOTIDE SEQUENCE [LARGE SCALE GENOMIC DNA]</scope>
    <source>
        <strain evidence="2 3">DSM 16005</strain>
    </source>
</reference>
<gene>
    <name evidence="2" type="ORF">JOF48_000205</name>
</gene>
<evidence type="ECO:0000259" key="1">
    <source>
        <dbReference type="Pfam" id="PF01636"/>
    </source>
</evidence>
<dbReference type="Gene3D" id="3.90.1200.10">
    <property type="match status" value="1"/>
</dbReference>
<sequence>MPPTSHRITWAQLPPEVRAGVEQQLGEPVVEAVSQPGGYSPGSADRVRLASGRRAFVKAVSADVNATSVELHRREAAISAALPPGVPAPKILGMYDDGTWVALALADVAGRHPHEPWEDAELLAVFDALAAMAALPLPADLGLPRHEESLGGAFRGWEKLARRPLEGLDSWAAGHLGELAAMARTGADALVGESLVHGDLRADNILLTGQGAVLVDWPWADVGVSWSDALAVLIDANSKAPNTGVGRWLGEHPVFAGATEAAVNGVLAGYAGYFLDMARRPAPPGIPTLRTAQRHNGDAVLGWLKQRLGS</sequence>